<gene>
    <name evidence="3" type="ORF">D1223_04440</name>
</gene>
<keyword evidence="4" id="KW-1185">Reference proteome</keyword>
<reference evidence="3 4" key="1">
    <citation type="submission" date="2018-08" db="EMBL/GenBank/DDBJ databases">
        <title>Henriciella mobilis sp. nov., isolated from seawater.</title>
        <authorList>
            <person name="Cheng H."/>
            <person name="Wu Y.-H."/>
            <person name="Xu X.-W."/>
            <person name="Guo L.-L."/>
        </authorList>
    </citation>
    <scope>NUCLEOTIDE SEQUENCE [LARGE SCALE GENOMIC DNA]</scope>
    <source>
        <strain evidence="3 4">JN25</strain>
    </source>
</reference>
<dbReference type="OrthoDB" id="9797746at2"/>
<accession>A0A399RN44</accession>
<sequence length="88" mass="10030">MADETARARAKAYWKDTVRLTIGLLVIWFVVSYGAGILLRDWLDQVSIGGAPLGFWFAQQGAIYVFVGLIFFYCWAMRRIEKKHGVEA</sequence>
<evidence type="ECO:0000313" key="4">
    <source>
        <dbReference type="Proteomes" id="UP000266385"/>
    </source>
</evidence>
<keyword evidence="1" id="KW-0472">Membrane</keyword>
<protein>
    <submittedName>
        <fullName evidence="3">DUF4212 domain-containing protein</fullName>
    </submittedName>
</protein>
<dbReference type="RefSeq" id="WP_119375174.1">
    <property type="nucleotide sequence ID" value="NZ_QWFX01000005.1"/>
</dbReference>
<evidence type="ECO:0000259" key="2">
    <source>
        <dbReference type="Pfam" id="PF13937"/>
    </source>
</evidence>
<feature type="transmembrane region" description="Helical" evidence="1">
    <location>
        <begin position="20"/>
        <end position="43"/>
    </location>
</feature>
<keyword evidence="1" id="KW-0812">Transmembrane</keyword>
<feature type="domain" description="Sodium symporter small subunit" evidence="2">
    <location>
        <begin position="10"/>
        <end position="87"/>
    </location>
</feature>
<dbReference type="AlphaFoldDB" id="A0A399RN44"/>
<feature type="transmembrane region" description="Helical" evidence="1">
    <location>
        <begin position="55"/>
        <end position="75"/>
    </location>
</feature>
<dbReference type="Proteomes" id="UP000266385">
    <property type="component" value="Unassembled WGS sequence"/>
</dbReference>
<name>A0A399RN44_9PROT</name>
<dbReference type="EMBL" id="QWFX01000005">
    <property type="protein sequence ID" value="RIJ33096.1"/>
    <property type="molecule type" value="Genomic_DNA"/>
</dbReference>
<dbReference type="Pfam" id="PF13937">
    <property type="entry name" value="DUF4212"/>
    <property type="match status" value="1"/>
</dbReference>
<proteinExistence type="predicted"/>
<evidence type="ECO:0000313" key="3">
    <source>
        <dbReference type="EMBL" id="RIJ33096.1"/>
    </source>
</evidence>
<keyword evidence="1" id="KW-1133">Transmembrane helix</keyword>
<dbReference type="InterPro" id="IPR019886">
    <property type="entry name" value="Na_symporter_ssu"/>
</dbReference>
<comment type="caution">
    <text evidence="3">The sequence shown here is derived from an EMBL/GenBank/DDBJ whole genome shotgun (WGS) entry which is preliminary data.</text>
</comment>
<organism evidence="3 4">
    <name type="scientific">Henriciella mobilis</name>
    <dbReference type="NCBI Taxonomy" id="2305467"/>
    <lineage>
        <taxon>Bacteria</taxon>
        <taxon>Pseudomonadati</taxon>
        <taxon>Pseudomonadota</taxon>
        <taxon>Alphaproteobacteria</taxon>
        <taxon>Hyphomonadales</taxon>
        <taxon>Hyphomonadaceae</taxon>
        <taxon>Henriciella</taxon>
    </lineage>
</organism>
<dbReference type="NCBIfam" id="TIGR03647">
    <property type="entry name" value="Na_symport_sm"/>
    <property type="match status" value="1"/>
</dbReference>
<evidence type="ECO:0000256" key="1">
    <source>
        <dbReference type="SAM" id="Phobius"/>
    </source>
</evidence>